<dbReference type="RefSeq" id="WP_345699199.1">
    <property type="nucleotide sequence ID" value="NZ_BAABIS010000001.1"/>
</dbReference>
<organism evidence="2 3">
    <name type="scientific">Kitasatospora terrestris</name>
    <dbReference type="NCBI Taxonomy" id="258051"/>
    <lineage>
        <taxon>Bacteria</taxon>
        <taxon>Bacillati</taxon>
        <taxon>Actinomycetota</taxon>
        <taxon>Actinomycetes</taxon>
        <taxon>Kitasatosporales</taxon>
        <taxon>Streptomycetaceae</taxon>
        <taxon>Kitasatospora</taxon>
    </lineage>
</organism>
<feature type="region of interest" description="Disordered" evidence="1">
    <location>
        <begin position="220"/>
        <end position="254"/>
    </location>
</feature>
<evidence type="ECO:0000313" key="2">
    <source>
        <dbReference type="EMBL" id="GAA4866390.1"/>
    </source>
</evidence>
<dbReference type="EMBL" id="BAABIS010000001">
    <property type="protein sequence ID" value="GAA4866390.1"/>
    <property type="molecule type" value="Genomic_DNA"/>
</dbReference>
<protein>
    <recommendedName>
        <fullName evidence="4">ANTAR domain-containing protein</fullName>
    </recommendedName>
</protein>
<gene>
    <name evidence="2" type="ORF">GCM10023235_51020</name>
</gene>
<name>A0ABP9E3H9_9ACTN</name>
<evidence type="ECO:0000313" key="3">
    <source>
        <dbReference type="Proteomes" id="UP001501752"/>
    </source>
</evidence>
<evidence type="ECO:0008006" key="4">
    <source>
        <dbReference type="Google" id="ProtNLM"/>
    </source>
</evidence>
<keyword evidence="3" id="KW-1185">Reference proteome</keyword>
<reference evidence="3" key="1">
    <citation type="journal article" date="2019" name="Int. J. Syst. Evol. Microbiol.">
        <title>The Global Catalogue of Microorganisms (GCM) 10K type strain sequencing project: providing services to taxonomists for standard genome sequencing and annotation.</title>
        <authorList>
            <consortium name="The Broad Institute Genomics Platform"/>
            <consortium name="The Broad Institute Genome Sequencing Center for Infectious Disease"/>
            <person name="Wu L."/>
            <person name="Ma J."/>
        </authorList>
    </citation>
    <scope>NUCLEOTIDE SEQUENCE [LARGE SCALE GENOMIC DNA]</scope>
    <source>
        <strain evidence="3">JCM 13006</strain>
    </source>
</reference>
<accession>A0ABP9E3H9</accession>
<proteinExistence type="predicted"/>
<dbReference type="Proteomes" id="UP001501752">
    <property type="component" value="Unassembled WGS sequence"/>
</dbReference>
<evidence type="ECO:0000256" key="1">
    <source>
        <dbReference type="SAM" id="MobiDB-lite"/>
    </source>
</evidence>
<sequence>MSGTTDEPVLFGPPPGVAGPERAGLLETLQPYCLRHGLALAGTDALRLHGLTAGRPGAVVLVCTEGPPLADLATGLAESLRAAGHSVQEQPGTDRRITLTGTRRPVELRKEPLRHAPVLLGAPVPVVALEDAAGLAVLAFCDRGLPGDLAALHSLTRTGRLAEGALLALAAGLDEDFSTRQLADRLDTATARLNDERVQAWAEQWSQDLRLDLLETTELPDGLHDPYLEEEEEDAAPAPAPAEGGSGRNGPYDL</sequence>
<comment type="caution">
    <text evidence="2">The sequence shown here is derived from an EMBL/GenBank/DDBJ whole genome shotgun (WGS) entry which is preliminary data.</text>
</comment>